<dbReference type="Proteomes" id="UP000006729">
    <property type="component" value="Chromosome 12"/>
</dbReference>
<reference evidence="1 2" key="1">
    <citation type="journal article" date="2006" name="Science">
        <title>The genome of black cottonwood, Populus trichocarpa (Torr. &amp; Gray).</title>
        <authorList>
            <person name="Tuskan G.A."/>
            <person name="Difazio S."/>
            <person name="Jansson S."/>
            <person name="Bohlmann J."/>
            <person name="Grigoriev I."/>
            <person name="Hellsten U."/>
            <person name="Putnam N."/>
            <person name="Ralph S."/>
            <person name="Rombauts S."/>
            <person name="Salamov A."/>
            <person name="Schein J."/>
            <person name="Sterck L."/>
            <person name="Aerts A."/>
            <person name="Bhalerao R.R."/>
            <person name="Bhalerao R.P."/>
            <person name="Blaudez D."/>
            <person name="Boerjan W."/>
            <person name="Brun A."/>
            <person name="Brunner A."/>
            <person name="Busov V."/>
            <person name="Campbell M."/>
            <person name="Carlson J."/>
            <person name="Chalot M."/>
            <person name="Chapman J."/>
            <person name="Chen G.L."/>
            <person name="Cooper D."/>
            <person name="Coutinho P.M."/>
            <person name="Couturier J."/>
            <person name="Covert S."/>
            <person name="Cronk Q."/>
            <person name="Cunningham R."/>
            <person name="Davis J."/>
            <person name="Degroeve S."/>
            <person name="Dejardin A."/>
            <person name="Depamphilis C."/>
            <person name="Detter J."/>
            <person name="Dirks B."/>
            <person name="Dubchak I."/>
            <person name="Duplessis S."/>
            <person name="Ehlting J."/>
            <person name="Ellis B."/>
            <person name="Gendler K."/>
            <person name="Goodstein D."/>
            <person name="Gribskov M."/>
            <person name="Grimwood J."/>
            <person name="Groover A."/>
            <person name="Gunter L."/>
            <person name="Hamberger B."/>
            <person name="Heinze B."/>
            <person name="Helariutta Y."/>
            <person name="Henrissat B."/>
            <person name="Holligan D."/>
            <person name="Holt R."/>
            <person name="Huang W."/>
            <person name="Islam-Faridi N."/>
            <person name="Jones S."/>
            <person name="Jones-Rhoades M."/>
            <person name="Jorgensen R."/>
            <person name="Joshi C."/>
            <person name="Kangasjarvi J."/>
            <person name="Karlsson J."/>
            <person name="Kelleher C."/>
            <person name="Kirkpatrick R."/>
            <person name="Kirst M."/>
            <person name="Kohler A."/>
            <person name="Kalluri U."/>
            <person name="Larimer F."/>
            <person name="Leebens-Mack J."/>
            <person name="Leple J.C."/>
            <person name="Locascio P."/>
            <person name="Lou Y."/>
            <person name="Lucas S."/>
            <person name="Martin F."/>
            <person name="Montanini B."/>
            <person name="Napoli C."/>
            <person name="Nelson D.R."/>
            <person name="Nelson C."/>
            <person name="Nieminen K."/>
            <person name="Nilsson O."/>
            <person name="Pereda V."/>
            <person name="Peter G."/>
            <person name="Philippe R."/>
            <person name="Pilate G."/>
            <person name="Poliakov A."/>
            <person name="Razumovskaya J."/>
            <person name="Richardson P."/>
            <person name="Rinaldi C."/>
            <person name="Ritland K."/>
            <person name="Rouze P."/>
            <person name="Ryaboy D."/>
            <person name="Schmutz J."/>
            <person name="Schrader J."/>
            <person name="Segerman B."/>
            <person name="Shin H."/>
            <person name="Siddiqui A."/>
            <person name="Sterky F."/>
            <person name="Terry A."/>
            <person name="Tsai C.J."/>
            <person name="Uberbacher E."/>
            <person name="Unneberg P."/>
            <person name="Vahala J."/>
            <person name="Wall K."/>
            <person name="Wessler S."/>
            <person name="Yang G."/>
            <person name="Yin T."/>
            <person name="Douglas C."/>
            <person name="Marra M."/>
            <person name="Sandberg G."/>
            <person name="Van de Peer Y."/>
            <person name="Rokhsar D."/>
        </authorList>
    </citation>
    <scope>NUCLEOTIDE SEQUENCE [LARGE SCALE GENOMIC DNA]</scope>
    <source>
        <strain evidence="2">cv. Nisqually</strain>
    </source>
</reference>
<proteinExistence type="predicted"/>
<evidence type="ECO:0000313" key="2">
    <source>
        <dbReference type="Proteomes" id="UP000006729"/>
    </source>
</evidence>
<name>A0ACC0S758_POPTR</name>
<gene>
    <name evidence="1" type="ORF">POPTR_012G086300v4</name>
</gene>
<accession>A0ACC0S758</accession>
<evidence type="ECO:0000313" key="1">
    <source>
        <dbReference type="EMBL" id="KAI9384591.1"/>
    </source>
</evidence>
<keyword evidence="2" id="KW-1185">Reference proteome</keyword>
<organism evidence="1 2">
    <name type="scientific">Populus trichocarpa</name>
    <name type="common">Western balsam poplar</name>
    <name type="synonym">Populus balsamifera subsp. trichocarpa</name>
    <dbReference type="NCBI Taxonomy" id="3694"/>
    <lineage>
        <taxon>Eukaryota</taxon>
        <taxon>Viridiplantae</taxon>
        <taxon>Streptophyta</taxon>
        <taxon>Embryophyta</taxon>
        <taxon>Tracheophyta</taxon>
        <taxon>Spermatophyta</taxon>
        <taxon>Magnoliopsida</taxon>
        <taxon>eudicotyledons</taxon>
        <taxon>Gunneridae</taxon>
        <taxon>Pentapetalae</taxon>
        <taxon>rosids</taxon>
        <taxon>fabids</taxon>
        <taxon>Malpighiales</taxon>
        <taxon>Salicaceae</taxon>
        <taxon>Saliceae</taxon>
        <taxon>Populus</taxon>
    </lineage>
</organism>
<dbReference type="EMBL" id="CM009301">
    <property type="protein sequence ID" value="KAI9384591.1"/>
    <property type="molecule type" value="Genomic_DNA"/>
</dbReference>
<protein>
    <submittedName>
        <fullName evidence="1">Uncharacterized protein</fullName>
    </submittedName>
</protein>
<comment type="caution">
    <text evidence="1">The sequence shown here is derived from an EMBL/GenBank/DDBJ whole genome shotgun (WGS) entry which is preliminary data.</text>
</comment>
<sequence length="166" mass="19325">MAKSELCCIIKLPLSMKNRSEHEDDDKHELEILKGVAQSWHAHSGSSRSTSCEYDKYRQNFQSKPSRFKLEAMNKSSAKRVERGNWDFKQSLWDSYEIVNVYKRLERGLVLDDSFSGVDAQRRVHRKKRESSFPTCLVGKPSKFLSCAFSEKYFHRNLMLQVPALS</sequence>